<dbReference type="Proteomes" id="UP001159915">
    <property type="component" value="Unassembled WGS sequence"/>
</dbReference>
<evidence type="ECO:0000313" key="2">
    <source>
        <dbReference type="EMBL" id="MDH0968226.1"/>
    </source>
</evidence>
<feature type="domain" description="Minor tail T" evidence="1">
    <location>
        <begin position="20"/>
        <end position="94"/>
    </location>
</feature>
<dbReference type="InterPro" id="IPR009350">
    <property type="entry name" value="Phage_tail_T"/>
</dbReference>
<proteinExistence type="predicted"/>
<sequence>MFQLAMRLGRTVGELVSSLSTEEFEYWKAFSALEPIGIIREDALSANICKTIADVQLKHELKLRDFTLFQKDKIIEPEPDVEQTIRNIKAVFGALSVKSKA</sequence>
<name>A0AA42SR77_ACIJO</name>
<dbReference type="Pfam" id="PF06223">
    <property type="entry name" value="Phage_tail_T"/>
    <property type="match status" value="1"/>
</dbReference>
<evidence type="ECO:0000259" key="1">
    <source>
        <dbReference type="Pfam" id="PF06223"/>
    </source>
</evidence>
<accession>A0AA42SR77</accession>
<evidence type="ECO:0000313" key="3">
    <source>
        <dbReference type="Proteomes" id="UP001159915"/>
    </source>
</evidence>
<gene>
    <name evidence="2" type="ORF">N5C10_02705</name>
</gene>
<comment type="caution">
    <text evidence="2">The sequence shown here is derived from an EMBL/GenBank/DDBJ whole genome shotgun (WGS) entry which is preliminary data.</text>
</comment>
<dbReference type="RefSeq" id="WP_279669649.1">
    <property type="nucleotide sequence ID" value="NZ_JAOCBE010000001.1"/>
</dbReference>
<dbReference type="EMBL" id="JAOCBE010000001">
    <property type="protein sequence ID" value="MDH0968226.1"/>
    <property type="molecule type" value="Genomic_DNA"/>
</dbReference>
<organism evidence="2 3">
    <name type="scientific">Acinetobacter johnsonii</name>
    <dbReference type="NCBI Taxonomy" id="40214"/>
    <lineage>
        <taxon>Bacteria</taxon>
        <taxon>Pseudomonadati</taxon>
        <taxon>Pseudomonadota</taxon>
        <taxon>Gammaproteobacteria</taxon>
        <taxon>Moraxellales</taxon>
        <taxon>Moraxellaceae</taxon>
        <taxon>Acinetobacter</taxon>
    </lineage>
</organism>
<dbReference type="AlphaFoldDB" id="A0AA42SR77"/>
<protein>
    <submittedName>
        <fullName evidence="2">DUF4035 domain-containing protein</fullName>
    </submittedName>
</protein>
<reference evidence="2" key="1">
    <citation type="submission" date="2022-09" db="EMBL/GenBank/DDBJ databases">
        <title>Intensive care unit water sources are persistently colonized with multi-drug resistant bacteria and are the site of extensive horizontal gene transfer of antibiotic resistance genes.</title>
        <authorList>
            <person name="Diorio-Toth L."/>
        </authorList>
    </citation>
    <scope>NUCLEOTIDE SEQUENCE</scope>
    <source>
        <strain evidence="2">GD03920</strain>
    </source>
</reference>